<feature type="compositionally biased region" description="Basic and acidic residues" evidence="1">
    <location>
        <begin position="235"/>
        <end position="246"/>
    </location>
</feature>
<feature type="compositionally biased region" description="Polar residues" evidence="1">
    <location>
        <begin position="251"/>
        <end position="269"/>
    </location>
</feature>
<evidence type="ECO:0000256" key="1">
    <source>
        <dbReference type="SAM" id="MobiDB-lite"/>
    </source>
</evidence>
<gene>
    <name evidence="3" type="ORF">SAY87_021260</name>
</gene>
<reference evidence="3 4" key="1">
    <citation type="journal article" date="2023" name="Hortic Res">
        <title>Pangenome of water caltrop reveals structural variations and asymmetric subgenome divergence after allopolyploidization.</title>
        <authorList>
            <person name="Zhang X."/>
            <person name="Chen Y."/>
            <person name="Wang L."/>
            <person name="Yuan Y."/>
            <person name="Fang M."/>
            <person name="Shi L."/>
            <person name="Lu R."/>
            <person name="Comes H.P."/>
            <person name="Ma Y."/>
            <person name="Chen Y."/>
            <person name="Huang G."/>
            <person name="Zhou Y."/>
            <person name="Zheng Z."/>
            <person name="Qiu Y."/>
        </authorList>
    </citation>
    <scope>NUCLEOTIDE SEQUENCE [LARGE SCALE GENOMIC DNA]</scope>
    <source>
        <tissue evidence="3">Roots</tissue>
    </source>
</reference>
<dbReference type="PANTHER" id="PTHR33349">
    <property type="entry name" value="EMB|CAB62594.1"/>
    <property type="match status" value="1"/>
</dbReference>
<keyword evidence="4" id="KW-1185">Reference proteome</keyword>
<dbReference type="GO" id="GO:0005516">
    <property type="term" value="F:calmodulin binding"/>
    <property type="evidence" value="ECO:0007669"/>
    <property type="project" value="InterPro"/>
</dbReference>
<evidence type="ECO:0000259" key="2">
    <source>
        <dbReference type="SMART" id="SM01054"/>
    </source>
</evidence>
<dbReference type="Pfam" id="PF07839">
    <property type="entry name" value="CaM_binding"/>
    <property type="match status" value="1"/>
</dbReference>
<feature type="compositionally biased region" description="Low complexity" evidence="1">
    <location>
        <begin position="145"/>
        <end position="158"/>
    </location>
</feature>
<feature type="region of interest" description="Disordered" evidence="1">
    <location>
        <begin position="86"/>
        <end position="110"/>
    </location>
</feature>
<sequence length="585" mass="63534">MAKENIKAPIMLEGIRGVVLNPGRKLPGLLNSSTLAPNNLRAATGSCHDICKLGKVYSSEPMARNPLGMKLTVRPREDEILVKSAVSPRKKNPPINRLKLPPGSKIPVLGAPDVSKQKALKSNTPNLVRGGLVSEKKMSPAATIKPSVNSSPLPSNSKKLVKKNLISSGERSERPQPTNLILKQVLPINETFKPDLPIIKGRRLSGSPRSLMSSTSSSFRRLSSFGTSSLLRLQKRAETKPQERTCHHGKSVTNGLSFPSSASPTSKTPISKGAATIRSVQRTTVGKRVTSNGPFPRKNKGVVKGLETARVSNEGEPTLETLYVVKVEEIETKTSEPVTDGNIDESTVVDIKEADAISLEEVSSEGTMESKVSEGVSMVPVKDTVESIAETISLLLPFSLSESFSLSPSDSFTVSMIEENLSESEYTLNDSEDSSASEIEKSNSMYGGEVSEGCNGKTRLREEGGNHLLASKVPMLSNVQFMRERTVDDEAQNLNHVLHKTSLKREQIEGENDGSGIKEGSEKVLLRHNHVHEKKDIKVLFNNMIEETASKLVETRKSKVKALVGAFETIISLQDAKPSVQIHNL</sequence>
<name>A0AAN7PPK0_9MYRT</name>
<evidence type="ECO:0000313" key="4">
    <source>
        <dbReference type="Proteomes" id="UP001345219"/>
    </source>
</evidence>
<dbReference type="EMBL" id="JAXIOK010000016">
    <property type="protein sequence ID" value="KAK4752462.1"/>
    <property type="molecule type" value="Genomic_DNA"/>
</dbReference>
<dbReference type="PANTHER" id="PTHR33349:SF41">
    <property type="entry name" value="EMB|CAB62594.1"/>
    <property type="match status" value="1"/>
</dbReference>
<dbReference type="AlphaFoldDB" id="A0AAN7PPK0"/>
<feature type="region of interest" description="Disordered" evidence="1">
    <location>
        <begin position="235"/>
        <end position="301"/>
    </location>
</feature>
<feature type="compositionally biased region" description="Low complexity" evidence="1">
    <location>
        <begin position="204"/>
        <end position="219"/>
    </location>
</feature>
<feature type="domain" description="Calmodulin-binding" evidence="2">
    <location>
        <begin position="433"/>
        <end position="572"/>
    </location>
</feature>
<feature type="compositionally biased region" description="Polar residues" evidence="1">
    <location>
        <begin position="436"/>
        <end position="445"/>
    </location>
</feature>
<evidence type="ECO:0000313" key="3">
    <source>
        <dbReference type="EMBL" id="KAK4752462.1"/>
    </source>
</evidence>
<feature type="region of interest" description="Disordered" evidence="1">
    <location>
        <begin position="130"/>
        <end position="159"/>
    </location>
</feature>
<feature type="compositionally biased region" description="Polar residues" evidence="1">
    <location>
        <begin position="278"/>
        <end position="293"/>
    </location>
</feature>
<accession>A0AAN7PPK0</accession>
<dbReference type="Proteomes" id="UP001345219">
    <property type="component" value="Chromosome 16"/>
</dbReference>
<protein>
    <recommendedName>
        <fullName evidence="2">Calmodulin-binding domain-containing protein</fullName>
    </recommendedName>
</protein>
<feature type="region of interest" description="Disordered" evidence="1">
    <location>
        <begin position="198"/>
        <end position="219"/>
    </location>
</feature>
<dbReference type="SMART" id="SM01054">
    <property type="entry name" value="CaM_binding"/>
    <property type="match status" value="1"/>
</dbReference>
<dbReference type="InterPro" id="IPR012417">
    <property type="entry name" value="CaM-bd_dom_pln"/>
</dbReference>
<proteinExistence type="predicted"/>
<organism evidence="3 4">
    <name type="scientific">Trapa incisa</name>
    <dbReference type="NCBI Taxonomy" id="236973"/>
    <lineage>
        <taxon>Eukaryota</taxon>
        <taxon>Viridiplantae</taxon>
        <taxon>Streptophyta</taxon>
        <taxon>Embryophyta</taxon>
        <taxon>Tracheophyta</taxon>
        <taxon>Spermatophyta</taxon>
        <taxon>Magnoliopsida</taxon>
        <taxon>eudicotyledons</taxon>
        <taxon>Gunneridae</taxon>
        <taxon>Pentapetalae</taxon>
        <taxon>rosids</taxon>
        <taxon>malvids</taxon>
        <taxon>Myrtales</taxon>
        <taxon>Lythraceae</taxon>
        <taxon>Trapa</taxon>
    </lineage>
</organism>
<feature type="region of interest" description="Disordered" evidence="1">
    <location>
        <begin position="425"/>
        <end position="452"/>
    </location>
</feature>
<comment type="caution">
    <text evidence="3">The sequence shown here is derived from an EMBL/GenBank/DDBJ whole genome shotgun (WGS) entry which is preliminary data.</text>
</comment>